<organism evidence="7 8">
    <name type="scientific">Secundilactobacillus kimchicus JCM 15530</name>
    <dbReference type="NCBI Taxonomy" id="1302272"/>
    <lineage>
        <taxon>Bacteria</taxon>
        <taxon>Bacillati</taxon>
        <taxon>Bacillota</taxon>
        <taxon>Bacilli</taxon>
        <taxon>Lactobacillales</taxon>
        <taxon>Lactobacillaceae</taxon>
        <taxon>Secundilactobacillus</taxon>
    </lineage>
</organism>
<feature type="compositionally biased region" description="Basic residues" evidence="6">
    <location>
        <begin position="7"/>
        <end position="20"/>
    </location>
</feature>
<evidence type="ECO:0000313" key="8">
    <source>
        <dbReference type="Proteomes" id="UP000050911"/>
    </source>
</evidence>
<dbReference type="STRING" id="1302272.FC96_GL000066"/>
<evidence type="ECO:0000256" key="2">
    <source>
        <dbReference type="ARBA" id="ARBA00022980"/>
    </source>
</evidence>
<keyword evidence="8" id="KW-1185">Reference proteome</keyword>
<feature type="region of interest" description="Disordered" evidence="6">
    <location>
        <begin position="1"/>
        <end position="43"/>
    </location>
</feature>
<evidence type="ECO:0000256" key="4">
    <source>
        <dbReference type="ARBA" id="ARBA00035178"/>
    </source>
</evidence>
<protein>
    <recommendedName>
        <fullName evidence="4 5">Large ribosomal subunit protein bL32</fullName>
    </recommendedName>
</protein>
<keyword evidence="2 5" id="KW-0689">Ribosomal protein</keyword>
<dbReference type="PATRIC" id="fig|1302272.5.peg.65"/>
<dbReference type="InterPro" id="IPR002677">
    <property type="entry name" value="Ribosomal_bL32"/>
</dbReference>
<dbReference type="RefSeq" id="WP_056941594.1">
    <property type="nucleotide sequence ID" value="NZ_AZCX01000001.1"/>
</dbReference>
<sequence length="56" mass="6425">MAVPARRTSKTKKNKRRAHQKLSAPAIHWDPKQGEYTLSHHVSPTGFYNGKKVLDR</sequence>
<reference evidence="7 8" key="1">
    <citation type="journal article" date="2015" name="Genome Announc.">
        <title>Expanding the biotechnology potential of lactobacilli through comparative genomics of 213 strains and associated genera.</title>
        <authorList>
            <person name="Sun Z."/>
            <person name="Harris H.M."/>
            <person name="McCann A."/>
            <person name="Guo C."/>
            <person name="Argimon S."/>
            <person name="Zhang W."/>
            <person name="Yang X."/>
            <person name="Jeffery I.B."/>
            <person name="Cooney J.C."/>
            <person name="Kagawa T.F."/>
            <person name="Liu W."/>
            <person name="Song Y."/>
            <person name="Salvetti E."/>
            <person name="Wrobel A."/>
            <person name="Rasinkangas P."/>
            <person name="Parkhill J."/>
            <person name="Rea M.C."/>
            <person name="O'Sullivan O."/>
            <person name="Ritari J."/>
            <person name="Douillard F.P."/>
            <person name="Paul Ross R."/>
            <person name="Yang R."/>
            <person name="Briner A.E."/>
            <person name="Felis G.E."/>
            <person name="de Vos W.M."/>
            <person name="Barrangou R."/>
            <person name="Klaenhammer T.R."/>
            <person name="Caufield P.W."/>
            <person name="Cui Y."/>
            <person name="Zhang H."/>
            <person name="O'Toole P.W."/>
        </authorList>
    </citation>
    <scope>NUCLEOTIDE SEQUENCE [LARGE SCALE GENOMIC DNA]</scope>
    <source>
        <strain evidence="7 8">JCM 15530</strain>
    </source>
</reference>
<dbReference type="PANTHER" id="PTHR35534:SF1">
    <property type="entry name" value="LARGE RIBOSOMAL SUBUNIT PROTEIN BL32"/>
    <property type="match status" value="1"/>
</dbReference>
<evidence type="ECO:0000256" key="3">
    <source>
        <dbReference type="ARBA" id="ARBA00023274"/>
    </source>
</evidence>
<dbReference type="AlphaFoldDB" id="A0A0R1HRS0"/>
<dbReference type="PANTHER" id="PTHR35534">
    <property type="entry name" value="50S RIBOSOMAL PROTEIN L32"/>
    <property type="match status" value="1"/>
</dbReference>
<evidence type="ECO:0000256" key="6">
    <source>
        <dbReference type="SAM" id="MobiDB-lite"/>
    </source>
</evidence>
<proteinExistence type="inferred from homology"/>
<evidence type="ECO:0000313" key="7">
    <source>
        <dbReference type="EMBL" id="KRK49148.1"/>
    </source>
</evidence>
<dbReference type="Proteomes" id="UP000050911">
    <property type="component" value="Unassembled WGS sequence"/>
</dbReference>
<dbReference type="InterPro" id="IPR044957">
    <property type="entry name" value="Ribosomal_bL32_bact"/>
</dbReference>
<gene>
    <name evidence="5" type="primary">rpmF</name>
    <name evidence="7" type="ORF">FC96_GL000066</name>
</gene>
<dbReference type="GO" id="GO:0003735">
    <property type="term" value="F:structural constituent of ribosome"/>
    <property type="evidence" value="ECO:0007669"/>
    <property type="project" value="InterPro"/>
</dbReference>
<keyword evidence="3 5" id="KW-0687">Ribonucleoprotein</keyword>
<evidence type="ECO:0000256" key="5">
    <source>
        <dbReference type="HAMAP-Rule" id="MF_00340"/>
    </source>
</evidence>
<evidence type="ECO:0000256" key="1">
    <source>
        <dbReference type="ARBA" id="ARBA00008560"/>
    </source>
</evidence>
<dbReference type="NCBIfam" id="TIGR01031">
    <property type="entry name" value="rpmF_bact"/>
    <property type="match status" value="1"/>
</dbReference>
<dbReference type="OrthoDB" id="9812874at2"/>
<dbReference type="InterPro" id="IPR011332">
    <property type="entry name" value="Ribosomal_zn-bd"/>
</dbReference>
<dbReference type="GO" id="GO:0015934">
    <property type="term" value="C:large ribosomal subunit"/>
    <property type="evidence" value="ECO:0007669"/>
    <property type="project" value="InterPro"/>
</dbReference>
<accession>A0A0R1HRS0</accession>
<dbReference type="EMBL" id="AZCX01000001">
    <property type="protein sequence ID" value="KRK49148.1"/>
    <property type="molecule type" value="Genomic_DNA"/>
</dbReference>
<comment type="similarity">
    <text evidence="1 5">Belongs to the bacterial ribosomal protein bL32 family.</text>
</comment>
<dbReference type="SUPFAM" id="SSF57829">
    <property type="entry name" value="Zn-binding ribosomal proteins"/>
    <property type="match status" value="1"/>
</dbReference>
<dbReference type="Pfam" id="PF01783">
    <property type="entry name" value="Ribosomal_L32p"/>
    <property type="match status" value="1"/>
</dbReference>
<dbReference type="GO" id="GO:0006412">
    <property type="term" value="P:translation"/>
    <property type="evidence" value="ECO:0007669"/>
    <property type="project" value="UniProtKB-UniRule"/>
</dbReference>
<comment type="caution">
    <text evidence="7">The sequence shown here is derived from an EMBL/GenBank/DDBJ whole genome shotgun (WGS) entry which is preliminary data.</text>
</comment>
<dbReference type="HAMAP" id="MF_00340">
    <property type="entry name" value="Ribosomal_bL32"/>
    <property type="match status" value="1"/>
</dbReference>
<name>A0A0R1HRS0_9LACO</name>